<dbReference type="eggNOG" id="ENOG502S3VI">
    <property type="taxonomic scope" value="Eukaryota"/>
</dbReference>
<feature type="compositionally biased region" description="Low complexity" evidence="1">
    <location>
        <begin position="167"/>
        <end position="196"/>
    </location>
</feature>
<keyword evidence="2" id="KW-1133">Transmembrane helix</keyword>
<feature type="region of interest" description="Disordered" evidence="1">
    <location>
        <begin position="164"/>
        <end position="198"/>
    </location>
</feature>
<feature type="transmembrane region" description="Helical" evidence="2">
    <location>
        <begin position="104"/>
        <end position="127"/>
    </location>
</feature>
<keyword evidence="4" id="KW-1185">Reference proteome</keyword>
<accession>A0A066XDT5</accession>
<evidence type="ECO:0000256" key="1">
    <source>
        <dbReference type="SAM" id="MobiDB-lite"/>
    </source>
</evidence>
<gene>
    <name evidence="3" type="ORF">CSUB01_08729</name>
</gene>
<sequence length="288" mass="31418">MASWRLRHKAEPSRSSLFELPPNVDLSTQTPDILKYRTRDVKNLDAQMAAPSRAAARLRRTFHYPTDDDSADSQPDVMDEEEQEVLIQRLADENAARNAQFNTFLLALPLLTTIPYLVSLLSLSAPLTSLLSITSLLSTAFLLRTQPPGATGIQLLDAWSNPKTPRASPSSSLASSTSSISGASSSSSSYQPVRVPARTRRRRSSFSFAADQKSPLETYLPYLNLGLCIMLVLTGFVMRSGERHAFGYVGLGNLPAIVYAVTLVAKVIMGSVDPEKELAALKYDLKGA</sequence>
<comment type="caution">
    <text evidence="3">The sequence shown here is derived from an EMBL/GenBank/DDBJ whole genome shotgun (WGS) entry which is preliminary data.</text>
</comment>
<dbReference type="Proteomes" id="UP000027238">
    <property type="component" value="Unassembled WGS sequence"/>
</dbReference>
<dbReference type="OrthoDB" id="3358048at2759"/>
<feature type="transmembrane region" description="Helical" evidence="2">
    <location>
        <begin position="219"/>
        <end position="238"/>
    </location>
</feature>
<protein>
    <submittedName>
        <fullName evidence="3">Uncharacterized protein</fullName>
    </submittedName>
</protein>
<evidence type="ECO:0000313" key="3">
    <source>
        <dbReference type="EMBL" id="KDN63921.1"/>
    </source>
</evidence>
<keyword evidence="2" id="KW-0472">Membrane</keyword>
<proteinExistence type="predicted"/>
<evidence type="ECO:0000313" key="4">
    <source>
        <dbReference type="Proteomes" id="UP000027238"/>
    </source>
</evidence>
<dbReference type="HOGENOM" id="CLU_099932_0_0_1"/>
<reference evidence="4" key="1">
    <citation type="journal article" date="2014" name="Genome Announc.">
        <title>Draft genome sequence of Colletotrichum sublineola, a destructive pathogen of cultivated sorghum.</title>
        <authorList>
            <person name="Baroncelli R."/>
            <person name="Sanz-Martin J.M."/>
            <person name="Rech G.E."/>
            <person name="Sukno S.A."/>
            <person name="Thon M.R."/>
        </authorList>
    </citation>
    <scope>NUCLEOTIDE SEQUENCE [LARGE SCALE GENOMIC DNA]</scope>
    <source>
        <strain evidence="4">TX430BB</strain>
    </source>
</reference>
<feature type="transmembrane region" description="Helical" evidence="2">
    <location>
        <begin position="245"/>
        <end position="268"/>
    </location>
</feature>
<dbReference type="EMBL" id="JMSE01001179">
    <property type="protein sequence ID" value="KDN63921.1"/>
    <property type="molecule type" value="Genomic_DNA"/>
</dbReference>
<organism evidence="3 4">
    <name type="scientific">Colletotrichum sublineola</name>
    <name type="common">Sorghum anthracnose fungus</name>
    <dbReference type="NCBI Taxonomy" id="1173701"/>
    <lineage>
        <taxon>Eukaryota</taxon>
        <taxon>Fungi</taxon>
        <taxon>Dikarya</taxon>
        <taxon>Ascomycota</taxon>
        <taxon>Pezizomycotina</taxon>
        <taxon>Sordariomycetes</taxon>
        <taxon>Hypocreomycetidae</taxon>
        <taxon>Glomerellales</taxon>
        <taxon>Glomerellaceae</taxon>
        <taxon>Colletotrichum</taxon>
        <taxon>Colletotrichum graminicola species complex</taxon>
    </lineage>
</organism>
<dbReference type="AlphaFoldDB" id="A0A066XDT5"/>
<name>A0A066XDT5_COLSU</name>
<dbReference type="OMA" id="ILMAWAI"/>
<keyword evidence="2" id="KW-0812">Transmembrane</keyword>
<evidence type="ECO:0000256" key="2">
    <source>
        <dbReference type="SAM" id="Phobius"/>
    </source>
</evidence>